<organism evidence="5 6">
    <name type="scientific">Romanomermis culicivorax</name>
    <name type="common">Nematode worm</name>
    <dbReference type="NCBI Taxonomy" id="13658"/>
    <lineage>
        <taxon>Eukaryota</taxon>
        <taxon>Metazoa</taxon>
        <taxon>Ecdysozoa</taxon>
        <taxon>Nematoda</taxon>
        <taxon>Enoplea</taxon>
        <taxon>Dorylaimia</taxon>
        <taxon>Mermithida</taxon>
        <taxon>Mermithoidea</taxon>
        <taxon>Mermithidae</taxon>
        <taxon>Romanomermis</taxon>
    </lineage>
</organism>
<dbReference type="InterPro" id="IPR023578">
    <property type="entry name" value="Ras_GEF_dom_sf"/>
</dbReference>
<dbReference type="CDD" id="cd06224">
    <property type="entry name" value="REM"/>
    <property type="match status" value="1"/>
</dbReference>
<dbReference type="WBParaSite" id="nRc.2.0.1.t22408-RA">
    <property type="protein sequence ID" value="nRc.2.0.1.t22408-RA"/>
    <property type="gene ID" value="nRc.2.0.1.g22408"/>
</dbReference>
<dbReference type="InterPro" id="IPR008937">
    <property type="entry name" value="Ras-like_GEF"/>
</dbReference>
<dbReference type="InterPro" id="IPR001895">
    <property type="entry name" value="RASGEF_cat_dom"/>
</dbReference>
<evidence type="ECO:0000313" key="5">
    <source>
        <dbReference type="Proteomes" id="UP000887565"/>
    </source>
</evidence>
<dbReference type="Pfam" id="PF00618">
    <property type="entry name" value="RasGEF_N"/>
    <property type="match status" value="1"/>
</dbReference>
<dbReference type="Gene3D" id="1.20.870.10">
    <property type="entry name" value="Son of sevenless (SoS) protein Chain: S domain 1"/>
    <property type="match status" value="1"/>
</dbReference>
<evidence type="ECO:0000256" key="1">
    <source>
        <dbReference type="ARBA" id="ARBA00022658"/>
    </source>
</evidence>
<protein>
    <submittedName>
        <fullName evidence="6">Ras-GEF domain-containing protein</fullName>
    </submittedName>
</protein>
<evidence type="ECO:0000259" key="3">
    <source>
        <dbReference type="PROSITE" id="PS50009"/>
    </source>
</evidence>
<feature type="domain" description="Ras-GEF" evidence="3">
    <location>
        <begin position="270"/>
        <end position="527"/>
    </location>
</feature>
<evidence type="ECO:0000313" key="6">
    <source>
        <dbReference type="WBParaSite" id="nRc.2.0.1.t22408-RA"/>
    </source>
</evidence>
<dbReference type="AlphaFoldDB" id="A0A915J7F9"/>
<dbReference type="Gene3D" id="1.10.840.10">
    <property type="entry name" value="Ras guanine-nucleotide exchange factors catalytic domain"/>
    <property type="match status" value="1"/>
</dbReference>
<dbReference type="GO" id="GO:0005085">
    <property type="term" value="F:guanyl-nucleotide exchange factor activity"/>
    <property type="evidence" value="ECO:0007669"/>
    <property type="project" value="UniProtKB-KW"/>
</dbReference>
<dbReference type="InterPro" id="IPR000651">
    <property type="entry name" value="Ras-like_Gua-exchang_fac_N"/>
</dbReference>
<evidence type="ECO:0000256" key="2">
    <source>
        <dbReference type="PROSITE-ProRule" id="PRU00168"/>
    </source>
</evidence>
<dbReference type="GO" id="GO:0007265">
    <property type="term" value="P:Ras protein signal transduction"/>
    <property type="evidence" value="ECO:0007669"/>
    <property type="project" value="TreeGrafter"/>
</dbReference>
<dbReference type="PANTHER" id="PTHR23113:SF356">
    <property type="entry name" value="FI05912P-RELATED"/>
    <property type="match status" value="1"/>
</dbReference>
<proteinExistence type="predicted"/>
<dbReference type="PANTHER" id="PTHR23113">
    <property type="entry name" value="GUANINE NUCLEOTIDE EXCHANGE FACTOR"/>
    <property type="match status" value="1"/>
</dbReference>
<dbReference type="GO" id="GO:0005886">
    <property type="term" value="C:plasma membrane"/>
    <property type="evidence" value="ECO:0007669"/>
    <property type="project" value="TreeGrafter"/>
</dbReference>
<dbReference type="OMA" id="IAKECCE"/>
<dbReference type="InterPro" id="IPR036964">
    <property type="entry name" value="RASGEF_cat_dom_sf"/>
</dbReference>
<dbReference type="SMART" id="SM00147">
    <property type="entry name" value="RasGEF"/>
    <property type="match status" value="1"/>
</dbReference>
<feature type="domain" description="N-terminal Ras-GEF" evidence="4">
    <location>
        <begin position="110"/>
        <end position="234"/>
    </location>
</feature>
<name>A0A915J7F9_ROMCU</name>
<dbReference type="SUPFAM" id="SSF48366">
    <property type="entry name" value="Ras GEF"/>
    <property type="match status" value="1"/>
</dbReference>
<reference evidence="6" key="1">
    <citation type="submission" date="2022-11" db="UniProtKB">
        <authorList>
            <consortium name="WormBaseParasite"/>
        </authorList>
    </citation>
    <scope>IDENTIFICATION</scope>
</reference>
<keyword evidence="5" id="KW-1185">Reference proteome</keyword>
<evidence type="ECO:0000259" key="4">
    <source>
        <dbReference type="PROSITE" id="PS50212"/>
    </source>
</evidence>
<dbReference type="Proteomes" id="UP000887565">
    <property type="component" value="Unplaced"/>
</dbReference>
<dbReference type="PROSITE" id="PS50009">
    <property type="entry name" value="RASGEF_CAT"/>
    <property type="match status" value="1"/>
</dbReference>
<accession>A0A915J7F9</accession>
<keyword evidence="1 2" id="KW-0344">Guanine-nucleotide releasing factor</keyword>
<dbReference type="PROSITE" id="PS50212">
    <property type="entry name" value="RASGEF_NTER"/>
    <property type="match status" value="1"/>
</dbReference>
<sequence length="561" mass="64811">MWSCPSDASVSNKQTKNLLNAGNFLLSEMKSNDIQPFTPFSLRFGDTEMFVNIENGKQLINFLDMQIMEQTLIYDGDSATNGGKNVFIENIPRTCSGKSSEKMKYADEPYRIKYPTQSVDSLIRDLFPTSNYCPDRNYVFTVLLNIRIYISPLDLLRHLSDHCMLEAQIGIENDKMSRNIMHLLFEWSEAFPYDFCVKDCMDLLKMIMKFCCSINSDLRLLSVKLIQNLNGKLSKLQRYEKALYSLNMNTGLLLCGPTENTTSIIDTFYNPTVFAQQLAHIELERLSMIGSEEFVYAFSKNILLDLMHPCNRQDMIHMECRAFNIKHYAEWCNRLRLLVGTEICRHIKKKNRAKALEFFVDVAQECFNMGNFNSLFVIAGTIDSNAVKRLKKTWLKMNNASKWKILEHQTDPGCNFSNYRATLKAANWRSKDRSSKNRDGKIVIPAFAVLHRDLLALHEYSKSPKMDCQNLNVKAFTEFSEQMEEFSNWKEAECSFETNHLLLQYILTVPIYDEQLLEFASYQCEPPTNIKEKDACKKLRMEIQCSYSNRGCEDSCGSSST</sequence>
<dbReference type="Pfam" id="PF00617">
    <property type="entry name" value="RasGEF"/>
    <property type="match status" value="1"/>
</dbReference>